<dbReference type="InterPro" id="IPR029058">
    <property type="entry name" value="AB_hydrolase_fold"/>
</dbReference>
<dbReference type="EMBL" id="JBITMB010000019">
    <property type="protein sequence ID" value="MFI7445809.1"/>
    <property type="molecule type" value="Genomic_DNA"/>
</dbReference>
<evidence type="ECO:0000256" key="2">
    <source>
        <dbReference type="ARBA" id="ARBA00022797"/>
    </source>
</evidence>
<dbReference type="SUPFAM" id="SSF53474">
    <property type="entry name" value="alpha/beta-Hydrolases"/>
    <property type="match status" value="1"/>
</dbReference>
<organism evidence="5 6">
    <name type="scientific">Nonomuraea indica</name>
    <dbReference type="NCBI Taxonomy" id="1581193"/>
    <lineage>
        <taxon>Bacteria</taxon>
        <taxon>Bacillati</taxon>
        <taxon>Actinomycetota</taxon>
        <taxon>Actinomycetes</taxon>
        <taxon>Streptosporangiales</taxon>
        <taxon>Streptosporangiaceae</taxon>
        <taxon>Nonomuraea</taxon>
    </lineage>
</organism>
<feature type="domain" description="Epoxide hydrolase N-terminal" evidence="4">
    <location>
        <begin position="5"/>
        <end position="110"/>
    </location>
</feature>
<keyword evidence="2" id="KW-0058">Aromatic hydrocarbons catabolism</keyword>
<dbReference type="PIRSF" id="PIRSF001112">
    <property type="entry name" value="Epoxide_hydrolase"/>
    <property type="match status" value="1"/>
</dbReference>
<dbReference type="EC" id="3.-.-.-" evidence="5"/>
<evidence type="ECO:0000313" key="6">
    <source>
        <dbReference type="Proteomes" id="UP001612928"/>
    </source>
</evidence>
<dbReference type="InterPro" id="IPR016292">
    <property type="entry name" value="Epoxide_hydrolase"/>
</dbReference>
<dbReference type="Pfam" id="PF06441">
    <property type="entry name" value="EHN"/>
    <property type="match status" value="1"/>
</dbReference>
<reference evidence="5 6" key="1">
    <citation type="submission" date="2024-10" db="EMBL/GenBank/DDBJ databases">
        <title>The Natural Products Discovery Center: Release of the First 8490 Sequenced Strains for Exploring Actinobacteria Biosynthetic Diversity.</title>
        <authorList>
            <person name="Kalkreuter E."/>
            <person name="Kautsar S.A."/>
            <person name="Yang D."/>
            <person name="Bader C.D."/>
            <person name="Teijaro C.N."/>
            <person name="Fluegel L."/>
            <person name="Davis C.M."/>
            <person name="Simpson J.R."/>
            <person name="Lauterbach L."/>
            <person name="Steele A.D."/>
            <person name="Gui C."/>
            <person name="Meng S."/>
            <person name="Li G."/>
            <person name="Viehrig K."/>
            <person name="Ye F."/>
            <person name="Su P."/>
            <person name="Kiefer A.F."/>
            <person name="Nichols A."/>
            <person name="Cepeda A.J."/>
            <person name="Yan W."/>
            <person name="Fan B."/>
            <person name="Jiang Y."/>
            <person name="Adhikari A."/>
            <person name="Zheng C.-J."/>
            <person name="Schuster L."/>
            <person name="Cowan T.M."/>
            <person name="Smanski M.J."/>
            <person name="Chevrette M.G."/>
            <person name="De Carvalho L.P.S."/>
            <person name="Shen B."/>
        </authorList>
    </citation>
    <scope>NUCLEOTIDE SEQUENCE [LARGE SCALE GENOMIC DNA]</scope>
    <source>
        <strain evidence="5 6">NPDC049503</strain>
    </source>
</reference>
<dbReference type="Proteomes" id="UP001612928">
    <property type="component" value="Unassembled WGS sequence"/>
</dbReference>
<dbReference type="PANTHER" id="PTHR21661">
    <property type="entry name" value="EPOXIDE HYDROLASE 1-RELATED"/>
    <property type="match status" value="1"/>
</dbReference>
<keyword evidence="6" id="KW-1185">Reference proteome</keyword>
<gene>
    <name evidence="5" type="ORF">ACIBP5_38065</name>
</gene>
<evidence type="ECO:0000256" key="1">
    <source>
        <dbReference type="ARBA" id="ARBA00010088"/>
    </source>
</evidence>
<evidence type="ECO:0000259" key="4">
    <source>
        <dbReference type="Pfam" id="PF06441"/>
    </source>
</evidence>
<keyword evidence="3 5" id="KW-0378">Hydrolase</keyword>
<dbReference type="RefSeq" id="WP_397026299.1">
    <property type="nucleotide sequence ID" value="NZ_JBITMB010000019.1"/>
</dbReference>
<protein>
    <submittedName>
        <fullName evidence="5">Epoxide hydrolase family protein</fullName>
        <ecNumber evidence="5">3.-.-.-</ecNumber>
    </submittedName>
</protein>
<comment type="similarity">
    <text evidence="1">Belongs to the peptidase S33 family.</text>
</comment>
<sequence>MSEEIRPFRIDIPQSDLDDLRERLSRTRLPRQLPGAGWERGVPAGHLAELIEYWATTYDWRAYEAELNTHPQSVTTIDGQDIHFLHVRSPEPDATPLILTHGWPGSVVEFLDVIGPLSDPRAHGGDPADAFHLVIPSLPGFGFSAPLAEGGWTLKRIARAWATLMARLGYDRYGAQGGDWGSGVSRELGLVDAEHVIGVHVNYLLTFPSGQPGELDGLGDADRKRLEALERFTGDLGGYMAIQTTRPQTLAFGLADSPAGQLAWIAEKFREWTEDGVDRDRMLTNVSLYWLTNTADSAAQIYWEFAHAWSMPQRSPTPTGVAVFPYDIAPPVRALAERTDRIVHWTEFERGGHFAAMEQPELLVGDIRSFFRDLR</sequence>
<comment type="caution">
    <text evidence="5">The sequence shown here is derived from an EMBL/GenBank/DDBJ whole genome shotgun (WGS) entry which is preliminary data.</text>
</comment>
<name>A0ABW8AG97_9ACTN</name>
<dbReference type="InterPro" id="IPR000639">
    <property type="entry name" value="Epox_hydrolase-like"/>
</dbReference>
<dbReference type="Gene3D" id="3.40.50.1820">
    <property type="entry name" value="alpha/beta hydrolase"/>
    <property type="match status" value="1"/>
</dbReference>
<evidence type="ECO:0000313" key="5">
    <source>
        <dbReference type="EMBL" id="MFI7445809.1"/>
    </source>
</evidence>
<dbReference type="InterPro" id="IPR010497">
    <property type="entry name" value="Epoxide_hydro_N"/>
</dbReference>
<dbReference type="PRINTS" id="PR00412">
    <property type="entry name" value="EPOXHYDRLASE"/>
</dbReference>
<evidence type="ECO:0000256" key="3">
    <source>
        <dbReference type="ARBA" id="ARBA00022801"/>
    </source>
</evidence>
<proteinExistence type="inferred from homology"/>
<dbReference type="PANTHER" id="PTHR21661:SF35">
    <property type="entry name" value="EPOXIDE HYDROLASE"/>
    <property type="match status" value="1"/>
</dbReference>
<accession>A0ABW8AG97</accession>
<dbReference type="GO" id="GO:0016787">
    <property type="term" value="F:hydrolase activity"/>
    <property type="evidence" value="ECO:0007669"/>
    <property type="project" value="UniProtKB-KW"/>
</dbReference>